<feature type="domain" description="Alpha glucuronidase N-terminal" evidence="8">
    <location>
        <begin position="40"/>
        <end position="140"/>
    </location>
</feature>
<evidence type="ECO:0000259" key="9">
    <source>
        <dbReference type="Pfam" id="PF07477"/>
    </source>
</evidence>
<dbReference type="InterPro" id="IPR011099">
    <property type="entry name" value="Glyco_hydro_67_C"/>
</dbReference>
<accession>W7YB33</accession>
<dbReference type="Pfam" id="PF07477">
    <property type="entry name" value="Glyco_hydro_67C"/>
    <property type="match status" value="1"/>
</dbReference>
<evidence type="ECO:0000256" key="2">
    <source>
        <dbReference type="ARBA" id="ARBA00022651"/>
    </source>
</evidence>
<dbReference type="EC" id="3.2.1.131" evidence="7"/>
<dbReference type="Gene3D" id="3.30.379.10">
    <property type="entry name" value="Chitobiase/beta-hexosaminidase domain 2-like"/>
    <property type="match status" value="1"/>
</dbReference>
<dbReference type="STRING" id="869213.GCA_000517085_01360"/>
<keyword evidence="5 7" id="KW-0326">Glycosidase</keyword>
<dbReference type="GO" id="GO:0045493">
    <property type="term" value="P:xylan catabolic process"/>
    <property type="evidence" value="ECO:0007669"/>
    <property type="project" value="UniProtKB-KW"/>
</dbReference>
<feature type="domain" description="Glycosyl hydrolase family 67 C-terminal" evidence="9">
    <location>
        <begin position="463"/>
        <end position="688"/>
    </location>
</feature>
<dbReference type="Pfam" id="PF07488">
    <property type="entry name" value="Glyco_hydro_67M"/>
    <property type="match status" value="1"/>
</dbReference>
<evidence type="ECO:0000313" key="12">
    <source>
        <dbReference type="Proteomes" id="UP000019402"/>
    </source>
</evidence>
<dbReference type="Pfam" id="PF03648">
    <property type="entry name" value="Glyco_hydro_67N"/>
    <property type="match status" value="1"/>
</dbReference>
<dbReference type="OrthoDB" id="339499at2"/>
<dbReference type="InterPro" id="IPR005154">
    <property type="entry name" value="Glyco_hydro_67_aGlcAse_N"/>
</dbReference>
<evidence type="ECO:0000256" key="6">
    <source>
        <dbReference type="ARBA" id="ARBA00023326"/>
    </source>
</evidence>
<dbReference type="SUPFAM" id="SSF55545">
    <property type="entry name" value="beta-N-acetylhexosaminidase-like domain"/>
    <property type="match status" value="1"/>
</dbReference>
<comment type="similarity">
    <text evidence="1 7">Belongs to the glycosyl hydrolase 67 family.</text>
</comment>
<evidence type="ECO:0000256" key="5">
    <source>
        <dbReference type="ARBA" id="ARBA00023295"/>
    </source>
</evidence>
<proteinExistence type="inferred from homology"/>
<dbReference type="InterPro" id="IPR037054">
    <property type="entry name" value="A-glucoronidase_C_sf"/>
</dbReference>
<dbReference type="RefSeq" id="WP_027471209.1">
    <property type="nucleotide sequence ID" value="NZ_BAMD01000059.1"/>
</dbReference>
<dbReference type="eggNOG" id="COG3661">
    <property type="taxonomic scope" value="Bacteria"/>
</dbReference>
<keyword evidence="4 7" id="KW-0119">Carbohydrate metabolism</keyword>
<dbReference type="SUPFAM" id="SSF51445">
    <property type="entry name" value="(Trans)glycosidases"/>
    <property type="match status" value="1"/>
</dbReference>
<dbReference type="GO" id="GO:0046559">
    <property type="term" value="F:alpha-glucuronidase activity"/>
    <property type="evidence" value="ECO:0007669"/>
    <property type="project" value="InterPro"/>
</dbReference>
<evidence type="ECO:0000256" key="3">
    <source>
        <dbReference type="ARBA" id="ARBA00022801"/>
    </source>
</evidence>
<dbReference type="GO" id="GO:0033939">
    <property type="term" value="F:xylan alpha-1,2-glucuronosidase activity"/>
    <property type="evidence" value="ECO:0007669"/>
    <property type="project" value="UniProtKB-EC"/>
</dbReference>
<keyword evidence="6 7" id="KW-0624">Polysaccharide degradation</keyword>
<evidence type="ECO:0000313" key="11">
    <source>
        <dbReference type="EMBL" id="GAF04873.1"/>
    </source>
</evidence>
<dbReference type="PANTHER" id="PTHR39207:SF1">
    <property type="entry name" value="ALPHA-GLUCURONIDASE A"/>
    <property type="match status" value="1"/>
</dbReference>
<dbReference type="Gene3D" id="3.20.20.80">
    <property type="entry name" value="Glycosidases"/>
    <property type="match status" value="1"/>
</dbReference>
<dbReference type="InterPro" id="IPR029018">
    <property type="entry name" value="Hex-like_dom2"/>
</dbReference>
<feature type="domain" description="Glycosyl hydrolase family 67 catalytic" evidence="10">
    <location>
        <begin position="149"/>
        <end position="462"/>
    </location>
</feature>
<comment type="subunit">
    <text evidence="7">Homodimer.</text>
</comment>
<protein>
    <recommendedName>
        <fullName evidence="7">Xylan alpha-1,2-glucuronidase</fullName>
        <ecNumber evidence="7">3.2.1.131</ecNumber>
    </recommendedName>
</protein>
<evidence type="ECO:0000256" key="4">
    <source>
        <dbReference type="ARBA" id="ARBA00023277"/>
    </source>
</evidence>
<dbReference type="InterPro" id="IPR011100">
    <property type="entry name" value="Glyco_hydro_67_cat"/>
</dbReference>
<dbReference type="EMBL" id="BAMD01000059">
    <property type="protein sequence ID" value="GAF04873.1"/>
    <property type="molecule type" value="Genomic_DNA"/>
</dbReference>
<keyword evidence="2 7" id="KW-0858">Xylan degradation</keyword>
<evidence type="ECO:0000256" key="7">
    <source>
        <dbReference type="RuleBase" id="RU361198"/>
    </source>
</evidence>
<gene>
    <name evidence="11" type="ORF">JCM21142_93595</name>
</gene>
<dbReference type="Gene3D" id="3.90.1330.10">
    <property type="entry name" value="Alpha-glucuronidase, C-terminal domain"/>
    <property type="match status" value="1"/>
</dbReference>
<organism evidence="11 12">
    <name type="scientific">Saccharicrinis fermentans DSM 9555 = JCM 21142</name>
    <dbReference type="NCBI Taxonomy" id="869213"/>
    <lineage>
        <taxon>Bacteria</taxon>
        <taxon>Pseudomonadati</taxon>
        <taxon>Bacteroidota</taxon>
        <taxon>Bacteroidia</taxon>
        <taxon>Marinilabiliales</taxon>
        <taxon>Marinilabiliaceae</taxon>
        <taxon>Saccharicrinis</taxon>
    </lineage>
</organism>
<comment type="caution">
    <text evidence="11">The sequence shown here is derived from an EMBL/GenBank/DDBJ whole genome shotgun (WGS) entry which is preliminary data.</text>
</comment>
<evidence type="ECO:0000259" key="8">
    <source>
        <dbReference type="Pfam" id="PF03648"/>
    </source>
</evidence>
<name>W7YB33_9BACT</name>
<dbReference type="AlphaFoldDB" id="W7YB33"/>
<sequence length="710" mass="80793">MKITSLIFIYLLFIPLIAESQYDGRELWFAQNKILKANVHLKPNFVNAIGEGTTFDLAKKELVSGLEGLFDCTINYQNEVQPGNIVIALKNSGFVDAAISNTEMTSLGEEGFIIKYIASKKLILLTGNTEVSVLYAVYHYLRLLQTSKINLSSLNIIEVPSYQKRVLNHWDNLDGSVERGYAGRSIWKWDDLPNVLSKRYISYAKANASIGINGTVLNNVNASPDILLPEYLLKVKAIASVLRPFGIQVYLSVNFSSPAILDGLATANPKDKHVVLWWKNKVEEIYQLIPDFGGFLVKANSEGQPGPMDFGCTHAEGANMLADILAPYEGVVMWRAFVYNANGNDRAKQAYEEFMPLDNKFRKNVLVQVKNGPIDFQPREPFSPLFGAMKGTSLMPELQITQEYLGFSSHLVYLGTLYKEFLWSDTYSNGRGSTVAQVSSNKNSKRISGIAGVANIGSDNNWCGHHFAQSNWYVFGRLAWNPSLNVRHIAKEWIRLTLTQDEHAVKEIASMMMKSREAVVNYMTPLGLHHLMGWDHHYGPEPWCVIPNARADWLPSYYHKADSLGIGFNRSSSGTNATEQYAEPLRELFDNEASCPLEYLLWFHHLSWNYELKNGNSLWEELCYHYQDGVNQVRSFRKIWKSLEANIATQQFIEVNEKLKIQEKEAIWWRDACLLYFQSFSKQALPYGVDNPIYKLEELKKQKFDLQHHN</sequence>
<keyword evidence="12" id="KW-1185">Reference proteome</keyword>
<evidence type="ECO:0000259" key="10">
    <source>
        <dbReference type="Pfam" id="PF07488"/>
    </source>
</evidence>
<dbReference type="Proteomes" id="UP000019402">
    <property type="component" value="Unassembled WGS sequence"/>
</dbReference>
<dbReference type="PANTHER" id="PTHR39207">
    <property type="entry name" value="ALPHA-GLUCURONIDASE A"/>
    <property type="match status" value="1"/>
</dbReference>
<evidence type="ECO:0000256" key="1">
    <source>
        <dbReference type="ARBA" id="ARBA00008833"/>
    </source>
</evidence>
<dbReference type="GO" id="GO:0005576">
    <property type="term" value="C:extracellular region"/>
    <property type="evidence" value="ECO:0007669"/>
    <property type="project" value="InterPro"/>
</dbReference>
<comment type="catalytic activity">
    <reaction evidence="7">
        <text>Hydrolysis of (1-&gt;2)-alpha-D-(4-O-methyl)glucuronosyl links in the main chain of hardwood xylans.</text>
        <dbReference type="EC" id="3.2.1.131"/>
    </reaction>
</comment>
<keyword evidence="3 7" id="KW-0378">Hydrolase</keyword>
<reference evidence="11 12" key="1">
    <citation type="journal article" date="2014" name="Genome Announc.">
        <title>Draft Genome Sequence of Cytophaga fermentans JCM 21142T, a Facultative Anaerobe Isolated from Marine Mud.</title>
        <authorList>
            <person name="Starns D."/>
            <person name="Oshima K."/>
            <person name="Suda W."/>
            <person name="Iino T."/>
            <person name="Yuki M."/>
            <person name="Inoue J."/>
            <person name="Kitamura K."/>
            <person name="Iida T."/>
            <person name="Darby A."/>
            <person name="Hattori M."/>
            <person name="Ohkuma M."/>
        </authorList>
    </citation>
    <scope>NUCLEOTIDE SEQUENCE [LARGE SCALE GENOMIC DNA]</scope>
    <source>
        <strain evidence="11 12">JCM 21142</strain>
    </source>
</reference>
<dbReference type="InterPro" id="IPR017853">
    <property type="entry name" value="GH"/>
</dbReference>